<gene>
    <name evidence="2" type="ORF">SARC_13811</name>
</gene>
<accession>A0A0L0FA72</accession>
<protein>
    <submittedName>
        <fullName evidence="2">Uncharacterized protein</fullName>
    </submittedName>
</protein>
<name>A0A0L0FA72_9EUKA</name>
<evidence type="ECO:0000256" key="1">
    <source>
        <dbReference type="SAM" id="MobiDB-lite"/>
    </source>
</evidence>
<dbReference type="GeneID" id="25914315"/>
<evidence type="ECO:0000313" key="2">
    <source>
        <dbReference type="EMBL" id="KNC73630.1"/>
    </source>
</evidence>
<sequence length="70" mass="7995">MGMGERMGCRHGCLRHRRQGLVLRDRLGPFKPGQGHSDRKRVWREGAARSGAHAQVESPTQNHHRQVVFN</sequence>
<organism evidence="2 3">
    <name type="scientific">Sphaeroforma arctica JP610</name>
    <dbReference type="NCBI Taxonomy" id="667725"/>
    <lineage>
        <taxon>Eukaryota</taxon>
        <taxon>Ichthyosporea</taxon>
        <taxon>Ichthyophonida</taxon>
        <taxon>Sphaeroforma</taxon>
    </lineage>
</organism>
<dbReference type="EMBL" id="KQ245367">
    <property type="protein sequence ID" value="KNC73630.1"/>
    <property type="molecule type" value="Genomic_DNA"/>
</dbReference>
<dbReference type="Proteomes" id="UP000054560">
    <property type="component" value="Unassembled WGS sequence"/>
</dbReference>
<evidence type="ECO:0000313" key="3">
    <source>
        <dbReference type="Proteomes" id="UP000054560"/>
    </source>
</evidence>
<dbReference type="RefSeq" id="XP_014147532.1">
    <property type="nucleotide sequence ID" value="XM_014292057.1"/>
</dbReference>
<reference evidence="2 3" key="1">
    <citation type="submission" date="2011-02" db="EMBL/GenBank/DDBJ databases">
        <title>The Genome Sequence of Sphaeroforma arctica JP610.</title>
        <authorList>
            <consortium name="The Broad Institute Genome Sequencing Platform"/>
            <person name="Russ C."/>
            <person name="Cuomo C."/>
            <person name="Young S.K."/>
            <person name="Zeng Q."/>
            <person name="Gargeya S."/>
            <person name="Alvarado L."/>
            <person name="Berlin A."/>
            <person name="Chapman S.B."/>
            <person name="Chen Z."/>
            <person name="Freedman E."/>
            <person name="Gellesch M."/>
            <person name="Goldberg J."/>
            <person name="Griggs A."/>
            <person name="Gujja S."/>
            <person name="Heilman E."/>
            <person name="Heiman D."/>
            <person name="Howarth C."/>
            <person name="Mehta T."/>
            <person name="Neiman D."/>
            <person name="Pearson M."/>
            <person name="Roberts A."/>
            <person name="Saif S."/>
            <person name="Shea T."/>
            <person name="Shenoy N."/>
            <person name="Sisk P."/>
            <person name="Stolte C."/>
            <person name="Sykes S."/>
            <person name="White J."/>
            <person name="Yandava C."/>
            <person name="Burger G."/>
            <person name="Gray M.W."/>
            <person name="Holland P.W.H."/>
            <person name="King N."/>
            <person name="Lang F.B.F."/>
            <person name="Roger A.J."/>
            <person name="Ruiz-Trillo I."/>
            <person name="Haas B."/>
            <person name="Nusbaum C."/>
            <person name="Birren B."/>
        </authorList>
    </citation>
    <scope>NUCLEOTIDE SEQUENCE [LARGE SCALE GENOMIC DNA]</scope>
    <source>
        <strain evidence="2 3">JP610</strain>
    </source>
</reference>
<feature type="region of interest" description="Disordered" evidence="1">
    <location>
        <begin position="46"/>
        <end position="70"/>
    </location>
</feature>
<keyword evidence="3" id="KW-1185">Reference proteome</keyword>
<dbReference type="AlphaFoldDB" id="A0A0L0FA72"/>
<feature type="non-terminal residue" evidence="2">
    <location>
        <position position="70"/>
    </location>
</feature>
<proteinExistence type="predicted"/>